<sequence length="45" mass="5290">MSASTLKIGRITLGYQQGSDFEGVEHITTLWRGKRLRRLEKRIMR</sequence>
<protein>
    <submittedName>
        <fullName evidence="1">Uncharacterized protein</fullName>
    </submittedName>
</protein>
<organism evidence="1 2">
    <name type="scientific">Brenneria goodwinii</name>
    <dbReference type="NCBI Taxonomy" id="1109412"/>
    <lineage>
        <taxon>Bacteria</taxon>
        <taxon>Pseudomonadati</taxon>
        <taxon>Pseudomonadota</taxon>
        <taxon>Gammaproteobacteria</taxon>
        <taxon>Enterobacterales</taxon>
        <taxon>Pectobacteriaceae</taxon>
        <taxon>Brenneria</taxon>
    </lineage>
</organism>
<dbReference type="Proteomes" id="UP000044377">
    <property type="component" value="Unassembled WGS sequence"/>
</dbReference>
<dbReference type="EMBL" id="CGIG01000001">
    <property type="protein sequence ID" value="CPR18157.1"/>
    <property type="molecule type" value="Genomic_DNA"/>
</dbReference>
<reference evidence="2" key="1">
    <citation type="submission" date="2015-01" db="EMBL/GenBank/DDBJ databases">
        <authorList>
            <person name="Paterson Steve"/>
        </authorList>
    </citation>
    <scope>NUCLEOTIDE SEQUENCE [LARGE SCALE GENOMIC DNA]</scope>
    <source>
        <strain evidence="2">OBR1</strain>
    </source>
</reference>
<dbReference type="STRING" id="1109412.BN1221_03054"/>
<dbReference type="AlphaFoldDB" id="A0A0G4JXE9"/>
<evidence type="ECO:0000313" key="1">
    <source>
        <dbReference type="EMBL" id="CPR18157.1"/>
    </source>
</evidence>
<accession>A0A0G4JXE9</accession>
<proteinExistence type="predicted"/>
<keyword evidence="2" id="KW-1185">Reference proteome</keyword>
<name>A0A0G4JXE9_9GAMM</name>
<evidence type="ECO:0000313" key="2">
    <source>
        <dbReference type="Proteomes" id="UP000044377"/>
    </source>
</evidence>
<gene>
    <name evidence="1" type="ORF">BN1221_03054</name>
</gene>